<dbReference type="NCBIfam" id="TIGR02595">
    <property type="entry name" value="PEP_CTERM"/>
    <property type="match status" value="1"/>
</dbReference>
<sequence>MCVYTATQDWLRDVRFGGTTAVPEPSTTALLGLGAVSLILRRRK</sequence>
<evidence type="ECO:0000259" key="1">
    <source>
        <dbReference type="Pfam" id="PF07589"/>
    </source>
</evidence>
<dbReference type="InterPro" id="IPR013424">
    <property type="entry name" value="Ice-binding_C"/>
</dbReference>
<evidence type="ECO:0000313" key="2">
    <source>
        <dbReference type="EMBL" id="MFD2158266.1"/>
    </source>
</evidence>
<comment type="caution">
    <text evidence="2">The sequence shown here is derived from an EMBL/GenBank/DDBJ whole genome shotgun (WGS) entry which is preliminary data.</text>
</comment>
<feature type="domain" description="Ice-binding protein C-terminal" evidence="1">
    <location>
        <begin position="21"/>
        <end position="43"/>
    </location>
</feature>
<dbReference type="RefSeq" id="WP_377177642.1">
    <property type="nucleotide sequence ID" value="NZ_JBHUJB010000021.1"/>
</dbReference>
<name>A0ABW4Z9N4_9BACT</name>
<reference evidence="3" key="1">
    <citation type="journal article" date="2019" name="Int. J. Syst. Evol. Microbiol.">
        <title>The Global Catalogue of Microorganisms (GCM) 10K type strain sequencing project: providing services to taxonomists for standard genome sequencing and annotation.</title>
        <authorList>
            <consortium name="The Broad Institute Genomics Platform"/>
            <consortium name="The Broad Institute Genome Sequencing Center for Infectious Disease"/>
            <person name="Wu L."/>
            <person name="Ma J."/>
        </authorList>
    </citation>
    <scope>NUCLEOTIDE SEQUENCE [LARGE SCALE GENOMIC DNA]</scope>
    <source>
        <strain evidence="3">CCUG 57942</strain>
    </source>
</reference>
<proteinExistence type="predicted"/>
<evidence type="ECO:0000313" key="3">
    <source>
        <dbReference type="Proteomes" id="UP001597389"/>
    </source>
</evidence>
<accession>A0ABW4Z9N4</accession>
<keyword evidence="3" id="KW-1185">Reference proteome</keyword>
<gene>
    <name evidence="2" type="ORF">ACFSW8_05095</name>
</gene>
<protein>
    <submittedName>
        <fullName evidence="2">PEP-CTERM sorting domain-containing protein</fullName>
    </submittedName>
</protein>
<dbReference type="EMBL" id="JBHUJB010000021">
    <property type="protein sequence ID" value="MFD2158266.1"/>
    <property type="molecule type" value="Genomic_DNA"/>
</dbReference>
<dbReference type="Pfam" id="PF07589">
    <property type="entry name" value="PEP-CTERM"/>
    <property type="match status" value="1"/>
</dbReference>
<dbReference type="Proteomes" id="UP001597389">
    <property type="component" value="Unassembled WGS sequence"/>
</dbReference>
<organism evidence="2 3">
    <name type="scientific">Rubritalea tangerina</name>
    <dbReference type="NCBI Taxonomy" id="430798"/>
    <lineage>
        <taxon>Bacteria</taxon>
        <taxon>Pseudomonadati</taxon>
        <taxon>Verrucomicrobiota</taxon>
        <taxon>Verrucomicrobiia</taxon>
        <taxon>Verrucomicrobiales</taxon>
        <taxon>Rubritaleaceae</taxon>
        <taxon>Rubritalea</taxon>
    </lineage>
</organism>